<dbReference type="PRINTS" id="PR01166">
    <property type="entry name" value="CYCOXIDASEII"/>
</dbReference>
<comment type="similarity">
    <text evidence="2 15">Belongs to the cytochrome c oxidase subunit 2 family.</text>
</comment>
<evidence type="ECO:0000256" key="8">
    <source>
        <dbReference type="ARBA" id="ARBA00022842"/>
    </source>
</evidence>
<dbReference type="GO" id="GO:0004129">
    <property type="term" value="F:cytochrome-c oxidase activity"/>
    <property type="evidence" value="ECO:0007669"/>
    <property type="project" value="UniProtKB-EC"/>
</dbReference>
<dbReference type="InterPro" id="IPR011759">
    <property type="entry name" value="Cyt_c_oxidase_su2_TM_dom"/>
</dbReference>
<dbReference type="GO" id="GO:0042773">
    <property type="term" value="P:ATP synthesis coupled electron transport"/>
    <property type="evidence" value="ECO:0007669"/>
    <property type="project" value="TreeGrafter"/>
</dbReference>
<organism evidence="19">
    <name type="scientific">Prosthiostomum siphunculus</name>
    <dbReference type="NCBI Taxonomy" id="983679"/>
    <lineage>
        <taxon>Eukaryota</taxon>
        <taxon>Metazoa</taxon>
        <taxon>Spiralia</taxon>
        <taxon>Lophotrochozoa</taxon>
        <taxon>Platyhelminthes</taxon>
        <taxon>Rhabditophora</taxon>
        <taxon>Polycladida</taxon>
        <taxon>Cotylea</taxon>
        <taxon>Prosthiostomidae</taxon>
        <taxon>Prosthiostomum</taxon>
    </lineage>
</organism>
<geneLocation type="mitochondrion" evidence="19"/>
<dbReference type="SUPFAM" id="SSF49503">
    <property type="entry name" value="Cupredoxins"/>
    <property type="match status" value="1"/>
</dbReference>
<feature type="domain" description="Cytochrome oxidase subunit II copper A binding" evidence="17">
    <location>
        <begin position="99"/>
        <end position="235"/>
    </location>
</feature>
<evidence type="ECO:0000256" key="7">
    <source>
        <dbReference type="ARBA" id="ARBA00022723"/>
    </source>
</evidence>
<keyword evidence="6 15" id="KW-0812">Transmembrane</keyword>
<dbReference type="InterPro" id="IPR008972">
    <property type="entry name" value="Cupredoxin"/>
</dbReference>
<dbReference type="InterPro" id="IPR036257">
    <property type="entry name" value="Cyt_c_oxidase_su2_TM_sf"/>
</dbReference>
<dbReference type="PROSITE" id="PS50857">
    <property type="entry name" value="COX2_CUA"/>
    <property type="match status" value="1"/>
</dbReference>
<keyword evidence="15" id="KW-0999">Mitochondrion inner membrane</keyword>
<keyword evidence="9" id="KW-1278">Translocase</keyword>
<dbReference type="AlphaFoldDB" id="A0A0P0CJ70"/>
<evidence type="ECO:0000259" key="17">
    <source>
        <dbReference type="PROSITE" id="PS50857"/>
    </source>
</evidence>
<reference evidence="19" key="1">
    <citation type="journal article" date="2015" name="Gene">
        <title>Characterization of the complete mitochondrial genomes from Polycladida (Platyhelminthes) using next-generation sequencing.</title>
        <authorList>
            <person name="Teresa Aguado M."/>
            <person name="Grande C."/>
            <person name="Gerth M."/>
            <person name="Bleidorn C."/>
            <person name="Norena C."/>
        </authorList>
    </citation>
    <scope>NUCLEOTIDE SEQUENCE</scope>
</reference>
<feature type="transmembrane region" description="Helical" evidence="16">
    <location>
        <begin position="72"/>
        <end position="92"/>
    </location>
</feature>
<comment type="cofactor">
    <cofactor evidence="15">
        <name>Cu cation</name>
        <dbReference type="ChEBI" id="CHEBI:23378"/>
    </cofactor>
    <text evidence="15">Binds a copper A center.</text>
</comment>
<accession>A0A0P0CJ70</accession>
<dbReference type="Pfam" id="PF00116">
    <property type="entry name" value="COX2"/>
    <property type="match status" value="1"/>
</dbReference>
<feature type="domain" description="Cytochrome oxidase subunit II transmembrane region profile" evidence="18">
    <location>
        <begin position="6"/>
        <end position="96"/>
    </location>
</feature>
<evidence type="ECO:0000256" key="9">
    <source>
        <dbReference type="ARBA" id="ARBA00022967"/>
    </source>
</evidence>
<comment type="function">
    <text evidence="15">Component of the cytochrome c oxidase, the last enzyme in the mitochondrial electron transport chain which drives oxidative phosphorylation. The respiratory chain contains 3 multisubunit complexes succinate dehydrogenase (complex II, CII), ubiquinol-cytochrome c oxidoreductase (cytochrome b-c1 complex, complex III, CIII) and cytochrome c oxidase (complex IV, CIV), that cooperate to transfer electrons derived from NADH and succinate to molecular oxygen, creating an electrochemical gradient over the inner membrane that drives transmembrane transport and the ATP synthase. Cytochrome c oxidase is the component of the respiratory chain that catalyzes the reduction of oxygen to water. Electrons originating from reduced cytochrome c in the intermembrane space (IMS) are transferred via the dinuclear copper A center (CU(A)) of subunit 2 and heme A of subunit 1 to the active site in subunit 1, a binuclear center (BNC) formed by heme A3 and copper B (CU(B)). The BNC reduces molecular oxygen to 2 water molecules using 4 electrons from cytochrome c in the IMS and 4 protons from the mitochondrial matrix.</text>
</comment>
<dbReference type="Pfam" id="PF02790">
    <property type="entry name" value="COX2_TM"/>
    <property type="match status" value="1"/>
</dbReference>
<reference evidence="19" key="2">
    <citation type="submission" date="2015-08" db="EMBL/GenBank/DDBJ databases">
        <authorList>
            <person name="Babu N.S."/>
            <person name="Beckwith C.J."/>
            <person name="Beseler K.G."/>
            <person name="Brison A."/>
            <person name="Carone J.V."/>
            <person name="Caskin T.P."/>
            <person name="Diamond M."/>
            <person name="Durham M.E."/>
            <person name="Foxe J.M."/>
            <person name="Go M."/>
            <person name="Henderson B.A."/>
            <person name="Jones I.B."/>
            <person name="McGettigan J.A."/>
            <person name="Micheletti S.J."/>
            <person name="Nasrallah M.E."/>
            <person name="Ortiz D."/>
            <person name="Piller C.R."/>
            <person name="Privatt S.R."/>
            <person name="Schneider S.L."/>
            <person name="Sharp S."/>
            <person name="Smith T.C."/>
            <person name="Stanton J.D."/>
            <person name="Ullery H.E."/>
            <person name="Wilson R.J."/>
            <person name="Serrano M.G."/>
            <person name="Buck G."/>
            <person name="Lee V."/>
            <person name="Wang Y."/>
            <person name="Carvalho R."/>
            <person name="Voegtly L."/>
            <person name="Shi R."/>
            <person name="Duckworth R."/>
            <person name="Johnson A."/>
            <person name="Loviza R."/>
            <person name="Walstead R."/>
            <person name="Shah Z."/>
            <person name="Kiflezghi M."/>
            <person name="Wade K."/>
            <person name="Ball S.L."/>
            <person name="Bradley K.W."/>
            <person name="Asai D.J."/>
            <person name="Bowman C.A."/>
            <person name="Russell D.A."/>
            <person name="Pope W.H."/>
            <person name="Jacobs-Sera D."/>
            <person name="Hendrix R.W."/>
            <person name="Hatfull G.F."/>
        </authorList>
    </citation>
    <scope>NUCLEOTIDE SEQUENCE</scope>
</reference>
<dbReference type="InterPro" id="IPR045187">
    <property type="entry name" value="CcO_II"/>
</dbReference>
<keyword evidence="12 15" id="KW-0186">Copper</keyword>
<dbReference type="EMBL" id="KT363736">
    <property type="protein sequence ID" value="ALI86959.1"/>
    <property type="molecule type" value="Genomic_DNA"/>
</dbReference>
<keyword evidence="13 15" id="KW-0472">Membrane</keyword>
<gene>
    <name evidence="19" type="primary">cox2</name>
</gene>
<evidence type="ECO:0000256" key="12">
    <source>
        <dbReference type="ARBA" id="ARBA00023008"/>
    </source>
</evidence>
<comment type="catalytic activity">
    <reaction evidence="14">
        <text>4 Fe(II)-[cytochrome c] + O2 + 8 H(+)(in) = 4 Fe(III)-[cytochrome c] + 2 H2O + 4 H(+)(out)</text>
        <dbReference type="Rhea" id="RHEA:11436"/>
        <dbReference type="Rhea" id="RHEA-COMP:10350"/>
        <dbReference type="Rhea" id="RHEA-COMP:14399"/>
        <dbReference type="ChEBI" id="CHEBI:15377"/>
        <dbReference type="ChEBI" id="CHEBI:15378"/>
        <dbReference type="ChEBI" id="CHEBI:15379"/>
        <dbReference type="ChEBI" id="CHEBI:29033"/>
        <dbReference type="ChEBI" id="CHEBI:29034"/>
        <dbReference type="EC" id="7.1.1.9"/>
    </reaction>
    <physiologicalReaction direction="left-to-right" evidence="14">
        <dbReference type="Rhea" id="RHEA:11437"/>
    </physiologicalReaction>
</comment>
<evidence type="ECO:0000259" key="18">
    <source>
        <dbReference type="PROSITE" id="PS50999"/>
    </source>
</evidence>
<keyword evidence="4 15" id="KW-0813">Transport</keyword>
<evidence type="ECO:0000256" key="1">
    <source>
        <dbReference type="ARBA" id="ARBA00004141"/>
    </source>
</evidence>
<feature type="transmembrane region" description="Helical" evidence="16">
    <location>
        <begin position="33"/>
        <end position="52"/>
    </location>
</feature>
<dbReference type="Gene3D" id="1.10.287.90">
    <property type="match status" value="1"/>
</dbReference>
<dbReference type="GO" id="GO:0005743">
    <property type="term" value="C:mitochondrial inner membrane"/>
    <property type="evidence" value="ECO:0007669"/>
    <property type="project" value="UniProtKB-SubCell"/>
</dbReference>
<evidence type="ECO:0000256" key="10">
    <source>
        <dbReference type="ARBA" id="ARBA00022982"/>
    </source>
</evidence>
<dbReference type="Gene3D" id="2.60.40.420">
    <property type="entry name" value="Cupredoxins - blue copper proteins"/>
    <property type="match status" value="1"/>
</dbReference>
<dbReference type="PROSITE" id="PS50999">
    <property type="entry name" value="COX2_TM"/>
    <property type="match status" value="1"/>
</dbReference>
<evidence type="ECO:0000256" key="14">
    <source>
        <dbReference type="ARBA" id="ARBA00049512"/>
    </source>
</evidence>
<keyword evidence="10 15" id="KW-0249">Electron transport</keyword>
<evidence type="ECO:0000256" key="11">
    <source>
        <dbReference type="ARBA" id="ARBA00022989"/>
    </source>
</evidence>
<proteinExistence type="inferred from homology"/>
<keyword evidence="11 16" id="KW-1133">Transmembrane helix</keyword>
<evidence type="ECO:0000256" key="5">
    <source>
        <dbReference type="ARBA" id="ARBA00022660"/>
    </source>
</evidence>
<evidence type="ECO:0000256" key="6">
    <source>
        <dbReference type="ARBA" id="ARBA00022692"/>
    </source>
</evidence>
<keyword evidence="8" id="KW-0460">Magnesium</keyword>
<keyword evidence="15 19" id="KW-0496">Mitochondrion</keyword>
<dbReference type="RefSeq" id="YP_009176394.1">
    <property type="nucleotide sequence ID" value="NC_028201.1"/>
</dbReference>
<sequence length="235" mass="26365">MNNSASGFIYGINFQNSISPTMSETIKFHDQNILILIVIGCLVGGTILMLWLNSFSSLDFVDSKGLEFGWTILPVVILVSLAMPSLELLYYLEWPHNMEIIAEIKATGMQWYWHYELTLLSTGENFSFDSYMLNGEIEEDKSGFRLLEVDLPVIAPHLTVMDLNVTGGDVIHSFAIPTLGIKMDGVPGRLNKGNFLAQKVGSYYGQCSEICGANHSFMPINLEVMPRETFLKFFE</sequence>
<dbReference type="GeneID" id="26120679"/>
<protein>
    <recommendedName>
        <fullName evidence="3 15">Cytochrome c oxidase subunit 2</fullName>
    </recommendedName>
</protein>
<keyword evidence="5 15" id="KW-0679">Respiratory chain</keyword>
<dbReference type="GO" id="GO:0005507">
    <property type="term" value="F:copper ion binding"/>
    <property type="evidence" value="ECO:0007669"/>
    <property type="project" value="InterPro"/>
</dbReference>
<dbReference type="CTD" id="4513"/>
<evidence type="ECO:0000256" key="16">
    <source>
        <dbReference type="SAM" id="Phobius"/>
    </source>
</evidence>
<evidence type="ECO:0000313" key="19">
    <source>
        <dbReference type="EMBL" id="ALI86959.1"/>
    </source>
</evidence>
<dbReference type="InterPro" id="IPR001505">
    <property type="entry name" value="Copper_CuA"/>
</dbReference>
<evidence type="ECO:0000256" key="3">
    <source>
        <dbReference type="ARBA" id="ARBA00015946"/>
    </source>
</evidence>
<dbReference type="SUPFAM" id="SSF81464">
    <property type="entry name" value="Cytochrome c oxidase subunit II-like, transmembrane region"/>
    <property type="match status" value="1"/>
</dbReference>
<keyword evidence="7 15" id="KW-0479">Metal-binding</keyword>
<evidence type="ECO:0000256" key="2">
    <source>
        <dbReference type="ARBA" id="ARBA00007866"/>
    </source>
</evidence>
<name>A0A0P0CJ70_9PLAT</name>
<evidence type="ECO:0000256" key="15">
    <source>
        <dbReference type="RuleBase" id="RU000457"/>
    </source>
</evidence>
<comment type="subcellular location">
    <subcellularLocation>
        <location evidence="1">Membrane</location>
        <topology evidence="1">Multi-pass membrane protein</topology>
    </subcellularLocation>
    <subcellularLocation>
        <location evidence="15">Mitochondrion inner membrane</location>
        <topology evidence="15">Multi-pass membrane protein</topology>
    </subcellularLocation>
</comment>
<dbReference type="PANTHER" id="PTHR22888:SF9">
    <property type="entry name" value="CYTOCHROME C OXIDASE SUBUNIT 2"/>
    <property type="match status" value="1"/>
</dbReference>
<dbReference type="InterPro" id="IPR002429">
    <property type="entry name" value="CcO_II-like_C"/>
</dbReference>
<dbReference type="PANTHER" id="PTHR22888">
    <property type="entry name" value="CYTOCHROME C OXIDASE, SUBUNIT II"/>
    <property type="match status" value="1"/>
</dbReference>
<evidence type="ECO:0000256" key="13">
    <source>
        <dbReference type="ARBA" id="ARBA00023136"/>
    </source>
</evidence>
<evidence type="ECO:0000256" key="4">
    <source>
        <dbReference type="ARBA" id="ARBA00022448"/>
    </source>
</evidence>
<dbReference type="PROSITE" id="PS00078">
    <property type="entry name" value="COX2"/>
    <property type="match status" value="1"/>
</dbReference>